<protein>
    <submittedName>
        <fullName evidence="3">Aste57867_11339 protein</fullName>
    </submittedName>
</protein>
<evidence type="ECO:0000313" key="2">
    <source>
        <dbReference type="EMBL" id="KAF0698008.1"/>
    </source>
</evidence>
<comment type="similarity">
    <text evidence="1">Belongs to the LOR family.</text>
</comment>
<keyword evidence="4" id="KW-1185">Reference proteome</keyword>
<dbReference type="InterPro" id="IPR025659">
    <property type="entry name" value="Tubby-like_C"/>
</dbReference>
<dbReference type="EMBL" id="VJMH01005272">
    <property type="protein sequence ID" value="KAF0698008.1"/>
    <property type="molecule type" value="Genomic_DNA"/>
</dbReference>
<reference evidence="3" key="1">
    <citation type="submission" date="2019-03" db="EMBL/GenBank/DDBJ databases">
        <authorList>
            <person name="Gaulin E."/>
            <person name="Dumas B."/>
        </authorList>
    </citation>
    <scope>NUCLEOTIDE SEQUENCE [LARGE SCALE GENOMIC DNA]</scope>
    <source>
        <strain evidence="3">CBS 568.67</strain>
    </source>
</reference>
<dbReference type="OrthoDB" id="101217at2759"/>
<dbReference type="Proteomes" id="UP000332933">
    <property type="component" value="Unassembled WGS sequence"/>
</dbReference>
<dbReference type="EMBL" id="CAADRA010005293">
    <property type="protein sequence ID" value="VFT88201.1"/>
    <property type="molecule type" value="Genomic_DNA"/>
</dbReference>
<proteinExistence type="inferred from homology"/>
<dbReference type="Gene3D" id="2.40.160.200">
    <property type="entry name" value="LURP1-related"/>
    <property type="match status" value="1"/>
</dbReference>
<dbReference type="SUPFAM" id="SSF54518">
    <property type="entry name" value="Tubby C-terminal domain-like"/>
    <property type="match status" value="1"/>
</dbReference>
<dbReference type="InterPro" id="IPR007612">
    <property type="entry name" value="LOR"/>
</dbReference>
<accession>A0A485KTV7</accession>
<dbReference type="InterPro" id="IPR038595">
    <property type="entry name" value="LOR_sf"/>
</dbReference>
<dbReference type="AlphaFoldDB" id="A0A485KTV7"/>
<dbReference type="Pfam" id="PF04525">
    <property type="entry name" value="LOR"/>
    <property type="match status" value="1"/>
</dbReference>
<evidence type="ECO:0000256" key="1">
    <source>
        <dbReference type="ARBA" id="ARBA00005437"/>
    </source>
</evidence>
<name>A0A485KTV7_9STRA</name>
<sequence>MSYACPPLTKSTSGIATRAQLAAPPGGVAILHPAYVTSSPVTLVGKRRMGQRPPRSSMWASLWGESFVLRNAKTNDPVFKLHRGGIFSDTTLSDATSGATLAILRRPFLAFSHCQQVLTPLWKKHFEITPYVTWSGSDTLDCEVVDAVTGQRHHFDVQGKCISHALVITCDGSPVAEMWKPKDVRSNLYHVLVTPGVDLAFIVLLCTTLDAVTETASPEEEETHRRWSTVI</sequence>
<evidence type="ECO:0000313" key="3">
    <source>
        <dbReference type="EMBL" id="VFT88201.1"/>
    </source>
</evidence>
<organism evidence="3 4">
    <name type="scientific">Aphanomyces stellatus</name>
    <dbReference type="NCBI Taxonomy" id="120398"/>
    <lineage>
        <taxon>Eukaryota</taxon>
        <taxon>Sar</taxon>
        <taxon>Stramenopiles</taxon>
        <taxon>Oomycota</taxon>
        <taxon>Saprolegniomycetes</taxon>
        <taxon>Saprolegniales</taxon>
        <taxon>Verrucalvaceae</taxon>
        <taxon>Aphanomyces</taxon>
    </lineage>
</organism>
<evidence type="ECO:0000313" key="4">
    <source>
        <dbReference type="Proteomes" id="UP000332933"/>
    </source>
</evidence>
<reference evidence="2" key="2">
    <citation type="submission" date="2019-06" db="EMBL/GenBank/DDBJ databases">
        <title>Genomics analysis of Aphanomyces spp. identifies a new class of oomycete effector associated with host adaptation.</title>
        <authorList>
            <person name="Gaulin E."/>
        </authorList>
    </citation>
    <scope>NUCLEOTIDE SEQUENCE</scope>
    <source>
        <strain evidence="2">CBS 578.67</strain>
    </source>
</reference>
<gene>
    <name evidence="3" type="primary">Aste57867_11339</name>
    <name evidence="2" type="ORF">As57867_011297</name>
    <name evidence="3" type="ORF">ASTE57867_11339</name>
</gene>